<dbReference type="Proteomes" id="UP000055702">
    <property type="component" value="Unassembled WGS sequence"/>
</dbReference>
<dbReference type="EMBL" id="LRDC01000040">
    <property type="protein sequence ID" value="KVX00663.1"/>
    <property type="molecule type" value="Genomic_DNA"/>
</dbReference>
<reference evidence="1 2" key="1">
    <citation type="submission" date="2016-01" db="EMBL/GenBank/DDBJ databases">
        <title>Draft genome of the antarctic isolate Shewanella frigidimarina Ag06-30.</title>
        <authorList>
            <person name="Parmeciano Di Noto G."/>
            <person name="Vazquez S."/>
            <person name="Mac Cormack W."/>
            <person name="Iriarte A."/>
            <person name="Quiroga C."/>
        </authorList>
    </citation>
    <scope>NUCLEOTIDE SEQUENCE [LARGE SCALE GENOMIC DNA]</scope>
    <source>
        <strain evidence="1 2">Ag06-30</strain>
    </source>
</reference>
<proteinExistence type="predicted"/>
<sequence>MKKAIFTLAIGDENPMYRAALLSFEQYAKKVGADLIVSKEFHYPITIKDPQHTASPAWTEKLYIKELLKQYDRVLYVDADIIIQPDAENIFDVYDDVNTVYLFNEGEHLERQNVIDKITSIMGPLDNWPVVNNRPVYYNLGCMLISKQSQLFDIAKLEDLQLLCNHIKYYEQTYVNYLLHRDGLAHQSISPKFNRMDFMGPEHYRDANFIHYAGRGYSNSSLKREVRFVNDFCELFKGHIDDQVLAEIKQSGWDLFINKVQQRYKLPKPIINAIAKRFVTI</sequence>
<protein>
    <submittedName>
        <fullName evidence="1">Glycosyl transferase</fullName>
    </submittedName>
</protein>
<organism evidence="1">
    <name type="scientific">Shewanella frigidimarina</name>
    <dbReference type="NCBI Taxonomy" id="56812"/>
    <lineage>
        <taxon>Bacteria</taxon>
        <taxon>Pseudomonadati</taxon>
        <taxon>Pseudomonadota</taxon>
        <taxon>Gammaproteobacteria</taxon>
        <taxon>Alteromonadales</taxon>
        <taxon>Shewanellaceae</taxon>
        <taxon>Shewanella</taxon>
    </lineage>
</organism>
<dbReference type="GO" id="GO:0016757">
    <property type="term" value="F:glycosyltransferase activity"/>
    <property type="evidence" value="ECO:0007669"/>
    <property type="project" value="InterPro"/>
</dbReference>
<comment type="caution">
    <text evidence="1">The sequence shown here is derived from an EMBL/GenBank/DDBJ whole genome shotgun (WGS) entry which is preliminary data.</text>
</comment>
<dbReference type="AlphaFoldDB" id="A0A106BY06"/>
<evidence type="ECO:0000313" key="1">
    <source>
        <dbReference type="EMBL" id="KVX00663.1"/>
    </source>
</evidence>
<dbReference type="InterPro" id="IPR002495">
    <property type="entry name" value="Glyco_trans_8"/>
</dbReference>
<dbReference type="Gene3D" id="3.90.550.10">
    <property type="entry name" value="Spore Coat Polysaccharide Biosynthesis Protein SpsA, Chain A"/>
    <property type="match status" value="1"/>
</dbReference>
<keyword evidence="1" id="KW-0808">Transferase</keyword>
<dbReference type="InterPro" id="IPR029044">
    <property type="entry name" value="Nucleotide-diphossugar_trans"/>
</dbReference>
<dbReference type="SUPFAM" id="SSF53448">
    <property type="entry name" value="Nucleotide-diphospho-sugar transferases"/>
    <property type="match status" value="1"/>
</dbReference>
<name>A0A106BY06_SHEFR</name>
<accession>A0A106BY06</accession>
<evidence type="ECO:0000313" key="2">
    <source>
        <dbReference type="Proteomes" id="UP000055702"/>
    </source>
</evidence>
<gene>
    <name evidence="1" type="ORF">AWJ07_07890</name>
</gene>
<dbReference type="Pfam" id="PF01501">
    <property type="entry name" value="Glyco_transf_8"/>
    <property type="match status" value="1"/>
</dbReference>